<dbReference type="Pfam" id="PF18127">
    <property type="entry name" value="NAMPT_N"/>
    <property type="match status" value="1"/>
</dbReference>
<evidence type="ECO:0000256" key="4">
    <source>
        <dbReference type="ARBA" id="ARBA00022679"/>
    </source>
</evidence>
<gene>
    <name evidence="11" type="ORF">CKF58_07800</name>
</gene>
<dbReference type="AlphaFoldDB" id="A0A3A1YF98"/>
<dbReference type="PIRSF" id="PIRSF005943">
    <property type="entry name" value="NMPRT"/>
    <property type="match status" value="1"/>
</dbReference>
<keyword evidence="12" id="KW-1185">Reference proteome</keyword>
<dbReference type="PANTHER" id="PTHR43816:SF1">
    <property type="entry name" value="NICOTINAMIDE PHOSPHORIBOSYLTRANSFERASE"/>
    <property type="match status" value="1"/>
</dbReference>
<evidence type="ECO:0000256" key="2">
    <source>
        <dbReference type="ARBA" id="ARBA00022642"/>
    </source>
</evidence>
<keyword evidence="4 11" id="KW-0808">Transferase</keyword>
<comment type="pathway">
    <text evidence="5">Cofactor biosynthesis; NAD(+) biosynthesis; nicotinamide D-ribonucleotide from 5-phospho-alpha-D-ribose 1-diphosphate and nicotinamide: step 1/1.</text>
</comment>
<name>A0A3A1YF98_9GAMM</name>
<feature type="domain" description="Nicotinate/nicotinamide phosphoribosyltransferase" evidence="9">
    <location>
        <begin position="174"/>
        <end position="427"/>
    </location>
</feature>
<evidence type="ECO:0000313" key="11">
    <source>
        <dbReference type="EMBL" id="RIY34707.1"/>
    </source>
</evidence>
<proteinExistence type="inferred from homology"/>
<feature type="domain" description="Nicotinamide phosphoribosyltransferase N-terminal" evidence="10">
    <location>
        <begin position="5"/>
        <end position="96"/>
    </location>
</feature>
<comment type="caution">
    <text evidence="11">The sequence shown here is derived from an EMBL/GenBank/DDBJ whole genome shotgun (WGS) entry which is preliminary data.</text>
</comment>
<evidence type="ECO:0000256" key="3">
    <source>
        <dbReference type="ARBA" id="ARBA00022676"/>
    </source>
</evidence>
<dbReference type="InterPro" id="IPR036068">
    <property type="entry name" value="Nicotinate_pribotase-like_C"/>
</dbReference>
<dbReference type="Proteomes" id="UP000265916">
    <property type="component" value="Unassembled WGS sequence"/>
</dbReference>
<dbReference type="InterPro" id="IPR041529">
    <property type="entry name" value="DUF5598"/>
</dbReference>
<dbReference type="EMBL" id="NRJG01000179">
    <property type="protein sequence ID" value="RIY34707.1"/>
    <property type="molecule type" value="Genomic_DNA"/>
</dbReference>
<keyword evidence="2" id="KW-0662">Pyridine nucleotide biosynthesis</keyword>
<dbReference type="RefSeq" id="WP_119532654.1">
    <property type="nucleotide sequence ID" value="NZ_JBHSSP010000020.1"/>
</dbReference>
<dbReference type="GO" id="GO:0047280">
    <property type="term" value="F:nicotinamide phosphoribosyltransferase activity"/>
    <property type="evidence" value="ECO:0007669"/>
    <property type="project" value="UniProtKB-EC"/>
</dbReference>
<dbReference type="GO" id="GO:0009435">
    <property type="term" value="P:NAD+ biosynthetic process"/>
    <property type="evidence" value="ECO:0007669"/>
    <property type="project" value="InterPro"/>
</dbReference>
<protein>
    <recommendedName>
        <fullName evidence="7">Nicotinamide phosphoribosyltransferase</fullName>
        <ecNumber evidence="6">2.4.2.12</ecNumber>
    </recommendedName>
</protein>
<dbReference type="InterPro" id="IPR041525">
    <property type="entry name" value="N/Namide_PRibTrfase"/>
</dbReference>
<evidence type="ECO:0000256" key="8">
    <source>
        <dbReference type="ARBA" id="ARBA00047835"/>
    </source>
</evidence>
<keyword evidence="3 11" id="KW-0328">Glycosyltransferase</keyword>
<evidence type="ECO:0000256" key="5">
    <source>
        <dbReference type="ARBA" id="ARBA00035007"/>
    </source>
</evidence>
<sequence>MYNPILDIDSYKASHFNQYPPGTQNVSSYIESRGGKYSHTIFFGLQRFLSKYLSKPITQANIDQAEKFLAAHGLPFNKEGWEYILHEHQGYLPLKIEAVAEGTLVPASNPMVQVTNTDEKCYWLTSYIETALLRAVWYPTTVATLSFKNKQNIYQYFRETSDLAEEDLLNQLSFKLHDFGARGASSTETSEIGGLAHLVNFQGTDSILSILEGQEYYSACMIGYSIPAAEHSTVTSWGKENEYQAYEHMIDQFVVKGGILSLVLDSYDLNKALDTFIARPDIVAKIKNSGGTLVVRPDSGDPATIVLEVITKLDKIFGASVNSKGYKVLPPYIRLIQGDGVNTNSILKICQVLKDNGYSIENIAFGMGAELQQKVNRDTCRFAMKASAVKINGEWHDAFKQPATDSSKTSKKGRLKLVIVDDQLKTVREDDPEYEAYEDQLKVVFLDGKIIRTTNFATIRKKAAQYLHTPVEYYADK</sequence>
<dbReference type="EC" id="2.4.2.12" evidence="6"/>
<comment type="catalytic activity">
    <reaction evidence="8">
        <text>beta-nicotinamide D-ribonucleotide + diphosphate = 5-phospho-alpha-D-ribose 1-diphosphate + nicotinamide + H(+)</text>
        <dbReference type="Rhea" id="RHEA:16149"/>
        <dbReference type="ChEBI" id="CHEBI:14649"/>
        <dbReference type="ChEBI" id="CHEBI:15378"/>
        <dbReference type="ChEBI" id="CHEBI:17154"/>
        <dbReference type="ChEBI" id="CHEBI:33019"/>
        <dbReference type="ChEBI" id="CHEBI:58017"/>
        <dbReference type="EC" id="2.4.2.12"/>
    </reaction>
    <physiologicalReaction direction="right-to-left" evidence="8">
        <dbReference type="Rhea" id="RHEA:16151"/>
    </physiologicalReaction>
</comment>
<evidence type="ECO:0000259" key="9">
    <source>
        <dbReference type="Pfam" id="PF04095"/>
    </source>
</evidence>
<accession>A0A3A1YF98</accession>
<dbReference type="Pfam" id="PF04095">
    <property type="entry name" value="NAPRTase"/>
    <property type="match status" value="1"/>
</dbReference>
<comment type="similarity">
    <text evidence="1">Belongs to the NAPRTase family.</text>
</comment>
<evidence type="ECO:0000256" key="6">
    <source>
        <dbReference type="ARBA" id="ARBA00035024"/>
    </source>
</evidence>
<dbReference type="SUPFAM" id="SSF51690">
    <property type="entry name" value="Nicotinate/Quinolinate PRTase C-terminal domain-like"/>
    <property type="match status" value="1"/>
</dbReference>
<dbReference type="NCBIfam" id="NF006629">
    <property type="entry name" value="PRK09198.1"/>
    <property type="match status" value="1"/>
</dbReference>
<evidence type="ECO:0000313" key="12">
    <source>
        <dbReference type="Proteomes" id="UP000265916"/>
    </source>
</evidence>
<reference evidence="11 12" key="1">
    <citation type="submission" date="2017-08" db="EMBL/GenBank/DDBJ databases">
        <title>Reclassification of Bisgaard taxon 37 and 44.</title>
        <authorList>
            <person name="Christensen H."/>
        </authorList>
    </citation>
    <scope>NUCLEOTIDE SEQUENCE [LARGE SCALE GENOMIC DNA]</scope>
    <source>
        <strain evidence="11 12">111</strain>
    </source>
</reference>
<dbReference type="CDD" id="cd01569">
    <property type="entry name" value="PBEF_like"/>
    <property type="match status" value="1"/>
</dbReference>
<dbReference type="Gene3D" id="3.20.20.70">
    <property type="entry name" value="Aldolase class I"/>
    <property type="match status" value="1"/>
</dbReference>
<dbReference type="PANTHER" id="PTHR43816">
    <property type="entry name" value="NICOTINAMIDE PHOSPHORIBOSYLTRANSFERASE"/>
    <property type="match status" value="1"/>
</dbReference>
<evidence type="ECO:0000256" key="7">
    <source>
        <dbReference type="ARBA" id="ARBA00035036"/>
    </source>
</evidence>
<evidence type="ECO:0000256" key="1">
    <source>
        <dbReference type="ARBA" id="ARBA00010897"/>
    </source>
</evidence>
<organism evidence="11 12">
    <name type="scientific">Psittacicella hinzii</name>
    <dbReference type="NCBI Taxonomy" id="2028575"/>
    <lineage>
        <taxon>Bacteria</taxon>
        <taxon>Pseudomonadati</taxon>
        <taxon>Pseudomonadota</taxon>
        <taxon>Gammaproteobacteria</taxon>
        <taxon>Pasteurellales</taxon>
        <taxon>Psittacicellaceae</taxon>
        <taxon>Psittacicella</taxon>
    </lineage>
</organism>
<dbReference type="InterPro" id="IPR013785">
    <property type="entry name" value="Aldolase_TIM"/>
</dbReference>
<dbReference type="OrthoDB" id="394882at2"/>
<evidence type="ECO:0000259" key="10">
    <source>
        <dbReference type="Pfam" id="PF18127"/>
    </source>
</evidence>
<dbReference type="InterPro" id="IPR016471">
    <property type="entry name" value="Nicotinamide_PRibTrfase"/>
</dbReference>